<dbReference type="OrthoDB" id="10013407at2759"/>
<evidence type="ECO:0000256" key="10">
    <source>
        <dbReference type="RuleBase" id="RU361240"/>
    </source>
</evidence>
<evidence type="ECO:0000256" key="9">
    <source>
        <dbReference type="ARBA" id="ARBA00022833"/>
    </source>
</evidence>
<comment type="similarity">
    <text evidence="2">Belongs to the peptidase M28 family. M28B subfamily.</text>
</comment>
<feature type="chain" id="PRO_5005105277" description="Peptide hydrolase" evidence="10">
    <location>
        <begin position="19"/>
        <end position="503"/>
    </location>
</feature>
<dbReference type="CDD" id="cd02130">
    <property type="entry name" value="PA_ScAPY_like"/>
    <property type="match status" value="1"/>
</dbReference>
<dbReference type="InterPro" id="IPR041756">
    <property type="entry name" value="M28_SGAP-like"/>
</dbReference>
<dbReference type="GO" id="GO:0008235">
    <property type="term" value="F:metalloexopeptidase activity"/>
    <property type="evidence" value="ECO:0007669"/>
    <property type="project" value="InterPro"/>
</dbReference>
<keyword evidence="7 10" id="KW-0732">Signal</keyword>
<evidence type="ECO:0000256" key="2">
    <source>
        <dbReference type="ARBA" id="ARBA00005634"/>
    </source>
</evidence>
<feature type="domain" description="Peptidase M28" evidence="12">
    <location>
        <begin position="246"/>
        <end position="460"/>
    </location>
</feature>
<name>A0A077W722_9FUNG</name>
<dbReference type="InterPro" id="IPR007484">
    <property type="entry name" value="Peptidase_M28"/>
</dbReference>
<dbReference type="AlphaFoldDB" id="A0A077W722"/>
<dbReference type="GO" id="GO:0046872">
    <property type="term" value="F:metal ion binding"/>
    <property type="evidence" value="ECO:0007669"/>
    <property type="project" value="UniProtKB-KW"/>
</dbReference>
<proteinExistence type="inferred from homology"/>
<dbReference type="Pfam" id="PF02225">
    <property type="entry name" value="PA"/>
    <property type="match status" value="1"/>
</dbReference>
<protein>
    <recommendedName>
        <fullName evidence="10">Peptide hydrolase</fullName>
        <ecNumber evidence="10">3.4.-.-</ecNumber>
    </recommendedName>
</protein>
<dbReference type="Gene3D" id="3.50.30.30">
    <property type="match status" value="1"/>
</dbReference>
<organism evidence="13">
    <name type="scientific">Lichtheimia ramosa</name>
    <dbReference type="NCBI Taxonomy" id="688394"/>
    <lineage>
        <taxon>Eukaryota</taxon>
        <taxon>Fungi</taxon>
        <taxon>Fungi incertae sedis</taxon>
        <taxon>Mucoromycota</taxon>
        <taxon>Mucoromycotina</taxon>
        <taxon>Mucoromycetes</taxon>
        <taxon>Mucorales</taxon>
        <taxon>Lichtheimiaceae</taxon>
        <taxon>Lichtheimia</taxon>
    </lineage>
</organism>
<dbReference type="InterPro" id="IPR003137">
    <property type="entry name" value="PA_domain"/>
</dbReference>
<evidence type="ECO:0000256" key="1">
    <source>
        <dbReference type="ARBA" id="ARBA00001947"/>
    </source>
</evidence>
<dbReference type="GO" id="GO:0006508">
    <property type="term" value="P:proteolysis"/>
    <property type="evidence" value="ECO:0007669"/>
    <property type="project" value="UniProtKB-KW"/>
</dbReference>
<reference evidence="13" key="1">
    <citation type="journal article" date="2014" name="Genome Announc.">
        <title>De novo whole-genome sequence and genome annotation of Lichtheimia ramosa.</title>
        <authorList>
            <person name="Linde J."/>
            <person name="Schwartze V."/>
            <person name="Binder U."/>
            <person name="Lass-Florl C."/>
            <person name="Voigt K."/>
            <person name="Horn F."/>
        </authorList>
    </citation>
    <scope>NUCLEOTIDE SEQUENCE</scope>
    <source>
        <strain evidence="13">JMRC FSU:6197</strain>
    </source>
</reference>
<keyword evidence="4" id="KW-0031">Aminopeptidase</keyword>
<evidence type="ECO:0000259" key="12">
    <source>
        <dbReference type="Pfam" id="PF04389"/>
    </source>
</evidence>
<evidence type="ECO:0000256" key="5">
    <source>
        <dbReference type="ARBA" id="ARBA00022670"/>
    </source>
</evidence>
<dbReference type="InterPro" id="IPR046450">
    <property type="entry name" value="PA_dom_sf"/>
</dbReference>
<evidence type="ECO:0000313" key="13">
    <source>
        <dbReference type="EMBL" id="CDS03247.1"/>
    </source>
</evidence>
<feature type="signal peptide" evidence="10">
    <location>
        <begin position="1"/>
        <end position="18"/>
    </location>
</feature>
<evidence type="ECO:0000256" key="3">
    <source>
        <dbReference type="ARBA" id="ARBA00005957"/>
    </source>
</evidence>
<dbReference type="PANTHER" id="PTHR12147:SF26">
    <property type="entry name" value="PEPTIDASE M28 DOMAIN-CONTAINING PROTEIN"/>
    <property type="match status" value="1"/>
</dbReference>
<comment type="cofactor">
    <cofactor evidence="1">
        <name>Zn(2+)</name>
        <dbReference type="ChEBI" id="CHEBI:29105"/>
    </cofactor>
</comment>
<evidence type="ECO:0000256" key="4">
    <source>
        <dbReference type="ARBA" id="ARBA00022438"/>
    </source>
</evidence>
<dbReference type="Gene3D" id="3.40.630.10">
    <property type="entry name" value="Zn peptidases"/>
    <property type="match status" value="1"/>
</dbReference>
<keyword evidence="9 10" id="KW-0862">Zinc</keyword>
<dbReference type="PANTHER" id="PTHR12147">
    <property type="entry name" value="METALLOPEPTIDASE M28 FAMILY MEMBER"/>
    <property type="match status" value="1"/>
</dbReference>
<comment type="similarity">
    <text evidence="3">Belongs to the peptidase M28 family. M28A subfamily.</text>
</comment>
<evidence type="ECO:0000256" key="7">
    <source>
        <dbReference type="ARBA" id="ARBA00022729"/>
    </source>
</evidence>
<keyword evidence="8 10" id="KW-0378">Hydrolase</keyword>
<evidence type="ECO:0000259" key="11">
    <source>
        <dbReference type="Pfam" id="PF02225"/>
    </source>
</evidence>
<dbReference type="InterPro" id="IPR045175">
    <property type="entry name" value="M28_fam"/>
</dbReference>
<keyword evidence="5 10" id="KW-0645">Protease</keyword>
<dbReference type="PROSITE" id="PS51257">
    <property type="entry name" value="PROKAR_LIPOPROTEIN"/>
    <property type="match status" value="1"/>
</dbReference>
<dbReference type="CDD" id="cd03876">
    <property type="entry name" value="M28_SGAP_like"/>
    <property type="match status" value="1"/>
</dbReference>
<sequence>MRASFVTITAALAACSYAIPGLQQQAPFTTHSDSLSQQLQDSLTIEGLLRHSRKLQAIADENGGTRVFSSSGHNATLTYIAESALLNGYHTWLEPMYLNYTEKVKQEAAVVSPIQIDIPVGLMTFTESTPLEGVRASLVHAPGHGCNPEDYPEHVNGKIALVERGDCAFGQKAYAAGQAGAEALLIYNNEDGSLSGTLGQDFPPGAPTAGISKEDGDKLIRLLAGHDKIELRVAIVEKREERLTYNVIAETKGGDKSNVIVIGGHSDSVHAGPGINDNGSGTAALLEISHLFRNVEPVNAVRFCWWTAEEFGLLGAKHHVENLSTEEKKKIALYLNFDMIASPNAINGIYDGDGSDSSMSGPPGSAAIEKLFQDYFKSKGEPYDPSEFDGRSDYGPFIEVGLPSGGLFTGAEQIMTEDQAKRYGRQAGVAYDENYHAAGDTIDNLNHDAFLLNARAIAHAVATFSQSTELVDREKDTLVTPSSQKIDIEHIWPSGAPKGAVAI</sequence>
<evidence type="ECO:0000256" key="8">
    <source>
        <dbReference type="ARBA" id="ARBA00022801"/>
    </source>
</evidence>
<dbReference type="EMBL" id="LK023313">
    <property type="protein sequence ID" value="CDS03247.1"/>
    <property type="molecule type" value="Genomic_DNA"/>
</dbReference>
<dbReference type="SUPFAM" id="SSF52025">
    <property type="entry name" value="PA domain"/>
    <property type="match status" value="1"/>
</dbReference>
<dbReference type="EC" id="3.4.-.-" evidence="10"/>
<dbReference type="SUPFAM" id="SSF53187">
    <property type="entry name" value="Zn-dependent exopeptidases"/>
    <property type="match status" value="1"/>
</dbReference>
<feature type="domain" description="PA" evidence="11">
    <location>
        <begin position="134"/>
        <end position="219"/>
    </location>
</feature>
<dbReference type="GO" id="GO:0004177">
    <property type="term" value="F:aminopeptidase activity"/>
    <property type="evidence" value="ECO:0007669"/>
    <property type="project" value="UniProtKB-KW"/>
</dbReference>
<gene>
    <name evidence="13" type="ORF">LRAMOSA00649</name>
</gene>
<keyword evidence="6 10" id="KW-0479">Metal-binding</keyword>
<dbReference type="Pfam" id="PF04389">
    <property type="entry name" value="Peptidase_M28"/>
    <property type="match status" value="1"/>
</dbReference>
<accession>A0A077W722</accession>
<evidence type="ECO:0000256" key="6">
    <source>
        <dbReference type="ARBA" id="ARBA00022723"/>
    </source>
</evidence>